<evidence type="ECO:0000256" key="1">
    <source>
        <dbReference type="SAM" id="Phobius"/>
    </source>
</evidence>
<comment type="caution">
    <text evidence="2">The sequence shown here is derived from an EMBL/GenBank/DDBJ whole genome shotgun (WGS) entry which is preliminary data.</text>
</comment>
<feature type="transmembrane region" description="Helical" evidence="1">
    <location>
        <begin position="6"/>
        <end position="27"/>
    </location>
</feature>
<name>A0A2T0WJS7_9RHOB</name>
<dbReference type="EMBL" id="PVTQ01000011">
    <property type="protein sequence ID" value="PRY86784.1"/>
    <property type="molecule type" value="Genomic_DNA"/>
</dbReference>
<accession>A0A2T0WJS7</accession>
<keyword evidence="1" id="KW-0472">Membrane</keyword>
<sequence length="71" mass="7846">MSWLIWGGALLSVLGLCGILWSIVTVWRAKKANLPDEEMRERIRKVMPVNMGALFVSVIGLMSVIMGISLS</sequence>
<gene>
    <name evidence="2" type="ORF">CLV74_11114</name>
</gene>
<evidence type="ECO:0000313" key="3">
    <source>
        <dbReference type="Proteomes" id="UP000238392"/>
    </source>
</evidence>
<organism evidence="2 3">
    <name type="scientific">Donghicola tyrosinivorans</name>
    <dbReference type="NCBI Taxonomy" id="1652492"/>
    <lineage>
        <taxon>Bacteria</taxon>
        <taxon>Pseudomonadati</taxon>
        <taxon>Pseudomonadota</taxon>
        <taxon>Alphaproteobacteria</taxon>
        <taxon>Rhodobacterales</taxon>
        <taxon>Roseobacteraceae</taxon>
        <taxon>Donghicola</taxon>
    </lineage>
</organism>
<feature type="transmembrane region" description="Helical" evidence="1">
    <location>
        <begin position="48"/>
        <end position="70"/>
    </location>
</feature>
<keyword evidence="3" id="KW-1185">Reference proteome</keyword>
<keyword evidence="1" id="KW-1133">Transmembrane helix</keyword>
<keyword evidence="1" id="KW-0812">Transmembrane</keyword>
<protein>
    <submittedName>
        <fullName evidence="2">Uncharacterized protein</fullName>
    </submittedName>
</protein>
<dbReference type="AlphaFoldDB" id="A0A2T0WJS7"/>
<reference evidence="2 3" key="1">
    <citation type="submission" date="2018-03" db="EMBL/GenBank/DDBJ databases">
        <title>Genomic Encyclopedia of Archaeal and Bacterial Type Strains, Phase II (KMG-II): from individual species to whole genera.</title>
        <authorList>
            <person name="Goeker M."/>
        </authorList>
    </citation>
    <scope>NUCLEOTIDE SEQUENCE [LARGE SCALE GENOMIC DNA]</scope>
    <source>
        <strain evidence="2 3">DSM 100212</strain>
    </source>
</reference>
<dbReference type="Proteomes" id="UP000238392">
    <property type="component" value="Unassembled WGS sequence"/>
</dbReference>
<dbReference type="RefSeq" id="WP_106266235.1">
    <property type="nucleotide sequence ID" value="NZ_PVTQ01000011.1"/>
</dbReference>
<proteinExistence type="predicted"/>
<evidence type="ECO:0000313" key="2">
    <source>
        <dbReference type="EMBL" id="PRY86784.1"/>
    </source>
</evidence>
<dbReference type="OrthoDB" id="7875737at2"/>